<dbReference type="InterPro" id="IPR029071">
    <property type="entry name" value="Ubiquitin-like_domsf"/>
</dbReference>
<dbReference type="SUPFAM" id="SSF54236">
    <property type="entry name" value="Ubiquitin-like"/>
    <property type="match status" value="1"/>
</dbReference>
<dbReference type="AlphaFoldDB" id="A0A7S2XAS5"/>
<keyword evidence="2" id="KW-0812">Transmembrane</keyword>
<feature type="region of interest" description="Disordered" evidence="5">
    <location>
        <begin position="145"/>
        <end position="174"/>
    </location>
</feature>
<dbReference type="PANTHER" id="PTHR12943:SF27">
    <property type="entry name" value="HOMOCYSTEINE-INDUCED ENDOPLASMIC RETICULUM PROTEIN, ISOFORM A"/>
    <property type="match status" value="1"/>
</dbReference>
<evidence type="ECO:0000256" key="4">
    <source>
        <dbReference type="ARBA" id="ARBA00023136"/>
    </source>
</evidence>
<evidence type="ECO:0000313" key="7">
    <source>
        <dbReference type="EMBL" id="CAD9760980.1"/>
    </source>
</evidence>
<evidence type="ECO:0000256" key="3">
    <source>
        <dbReference type="ARBA" id="ARBA00022989"/>
    </source>
</evidence>
<dbReference type="GO" id="GO:0030968">
    <property type="term" value="P:endoplasmic reticulum unfolded protein response"/>
    <property type="evidence" value="ECO:0007669"/>
    <property type="project" value="TreeGrafter"/>
</dbReference>
<organism evidence="7">
    <name type="scientific">Lotharella oceanica</name>
    <dbReference type="NCBI Taxonomy" id="641309"/>
    <lineage>
        <taxon>Eukaryota</taxon>
        <taxon>Sar</taxon>
        <taxon>Rhizaria</taxon>
        <taxon>Cercozoa</taxon>
        <taxon>Chlorarachniophyceae</taxon>
        <taxon>Lotharella</taxon>
    </lineage>
</organism>
<gene>
    <name evidence="7" type="ORF">LSP00402_LOCUS8433</name>
</gene>
<keyword evidence="4" id="KW-0472">Membrane</keyword>
<feature type="compositionally biased region" description="Basic and acidic residues" evidence="5">
    <location>
        <begin position="145"/>
        <end position="155"/>
    </location>
</feature>
<proteinExistence type="predicted"/>
<evidence type="ECO:0000259" key="6">
    <source>
        <dbReference type="PROSITE" id="PS50053"/>
    </source>
</evidence>
<feature type="region of interest" description="Disordered" evidence="5">
    <location>
        <begin position="240"/>
        <end position="269"/>
    </location>
</feature>
<reference evidence="7" key="1">
    <citation type="submission" date="2021-01" db="EMBL/GenBank/DDBJ databases">
        <authorList>
            <person name="Corre E."/>
            <person name="Pelletier E."/>
            <person name="Niang G."/>
            <person name="Scheremetjew M."/>
            <person name="Finn R."/>
            <person name="Kale V."/>
            <person name="Holt S."/>
            <person name="Cochrane G."/>
            <person name="Meng A."/>
            <person name="Brown T."/>
            <person name="Cohen L."/>
        </authorList>
    </citation>
    <scope>NUCLEOTIDE SEQUENCE</scope>
    <source>
        <strain evidence="7">CCMP622</strain>
    </source>
</reference>
<dbReference type="SMART" id="SM00213">
    <property type="entry name" value="UBQ"/>
    <property type="match status" value="1"/>
</dbReference>
<dbReference type="PANTHER" id="PTHR12943">
    <property type="entry name" value="HOMOCYSTEINE-RESPONSIVE ENDOPLASMIC RETICULUM-RESIDENT UNIQUITIN-LIKE DOMAIN HERPUD PROTEIN FAMILY MEMBER"/>
    <property type="match status" value="1"/>
</dbReference>
<dbReference type="Gene3D" id="3.10.20.90">
    <property type="entry name" value="Phosphatidylinositol 3-kinase Catalytic Subunit, Chain A, domain 1"/>
    <property type="match status" value="1"/>
</dbReference>
<feature type="domain" description="Ubiquitin-like" evidence="6">
    <location>
        <begin position="2"/>
        <end position="81"/>
    </location>
</feature>
<protein>
    <recommendedName>
        <fullName evidence="6">Ubiquitin-like domain-containing protein</fullName>
    </recommendedName>
</protein>
<name>A0A7S2XAS5_9EUKA</name>
<accession>A0A7S2XAS5</accession>
<comment type="subcellular location">
    <subcellularLocation>
        <location evidence="1">Membrane</location>
    </subcellularLocation>
</comment>
<dbReference type="InterPro" id="IPR000626">
    <property type="entry name" value="Ubiquitin-like_dom"/>
</dbReference>
<dbReference type="GO" id="GO:0016020">
    <property type="term" value="C:membrane"/>
    <property type="evidence" value="ECO:0007669"/>
    <property type="project" value="UniProtKB-SubCell"/>
</dbReference>
<evidence type="ECO:0000256" key="1">
    <source>
        <dbReference type="ARBA" id="ARBA00004370"/>
    </source>
</evidence>
<dbReference type="InterPro" id="IPR039751">
    <property type="entry name" value="HERPUD1/2"/>
</dbReference>
<dbReference type="EMBL" id="HBHP01013535">
    <property type="protein sequence ID" value="CAD9760980.1"/>
    <property type="molecule type" value="Transcribed_RNA"/>
</dbReference>
<evidence type="ECO:0000256" key="5">
    <source>
        <dbReference type="SAM" id="MobiDB-lite"/>
    </source>
</evidence>
<keyword evidence="3" id="KW-1133">Transmembrane helix</keyword>
<dbReference type="PROSITE" id="PS50053">
    <property type="entry name" value="UBIQUITIN_2"/>
    <property type="match status" value="1"/>
</dbReference>
<evidence type="ECO:0000256" key="2">
    <source>
        <dbReference type="ARBA" id="ARBA00022692"/>
    </source>
</evidence>
<sequence length="298" mass="33103">MISILIKNPYAPGKNWTVNVGADACVFDVKEKISREYDLKPCLEEQRILHNGGLLQDDFKLARLCVSGQTLVVLHLLIKGERFKSPSFDSMGPRPAQPMTLHPGVFVPTYPAMPQQFYPLYNPSLEMGGIVKPLSNSSFIASHIEEKSEREEEVPPRQVSESENNPEEEKDNRNRPSCIRRFINLKLAAKLLILIFLFGQDGDSTRLFMLCFAAMITYIHQMGFFWNAAGGAANQENGALQAGGGGAGAQFEQNQQPATSRPEENQPPASPTMITYVERFIVGFFASLIPSWRPAAAI</sequence>